<dbReference type="SUPFAM" id="SSF47781">
    <property type="entry name" value="RuvA domain 2-like"/>
    <property type="match status" value="1"/>
</dbReference>
<dbReference type="InterPro" id="IPR010994">
    <property type="entry name" value="RuvA_2-like"/>
</dbReference>
<feature type="transmembrane region" description="Helical" evidence="2">
    <location>
        <begin position="103"/>
        <end position="124"/>
    </location>
</feature>
<dbReference type="PANTHER" id="PTHR21180:SF32">
    <property type="entry name" value="ENDONUCLEASE_EXONUCLEASE_PHOSPHATASE FAMILY DOMAIN-CONTAINING PROTEIN 1"/>
    <property type="match status" value="1"/>
</dbReference>
<evidence type="ECO:0000313" key="4">
    <source>
        <dbReference type="Proteomes" id="UP000258533"/>
    </source>
</evidence>
<dbReference type="GO" id="GO:0015628">
    <property type="term" value="P:protein secretion by the type II secretion system"/>
    <property type="evidence" value="ECO:0007669"/>
    <property type="project" value="TreeGrafter"/>
</dbReference>
<keyword evidence="2" id="KW-1133">Transmembrane helix</keyword>
<dbReference type="RefSeq" id="WP_004131039.1">
    <property type="nucleotide sequence ID" value="NZ_LRTT01000001.1"/>
</dbReference>
<dbReference type="InterPro" id="IPR003583">
    <property type="entry name" value="Hlx-hairpin-Hlx_DNA-bd_motif"/>
</dbReference>
<evidence type="ECO:0000256" key="2">
    <source>
        <dbReference type="SAM" id="Phobius"/>
    </source>
</evidence>
<comment type="caution">
    <text evidence="3">The sequence shown here is derived from an EMBL/GenBank/DDBJ whole genome shotgun (WGS) entry which is preliminary data.</text>
</comment>
<evidence type="ECO:0000313" key="3">
    <source>
        <dbReference type="EMBL" id="RFD77493.1"/>
    </source>
</evidence>
<accession>A0A2I1QDM6</accession>
<dbReference type="GO" id="GO:0015627">
    <property type="term" value="C:type II protein secretion system complex"/>
    <property type="evidence" value="ECO:0007669"/>
    <property type="project" value="TreeGrafter"/>
</dbReference>
<dbReference type="Proteomes" id="UP000258533">
    <property type="component" value="Unassembled WGS sequence"/>
</dbReference>
<dbReference type="AlphaFoldDB" id="A0A2I1QDM6"/>
<dbReference type="GO" id="GO:0003677">
    <property type="term" value="F:DNA binding"/>
    <property type="evidence" value="ECO:0007669"/>
    <property type="project" value="InterPro"/>
</dbReference>
<sequence>MHKTSRNVLERFEAISGLNNYVSEEISDISDSYREAKNLQHTKDDLNILDYKTCVLDSETKERALALKDLAANANSSSLKVDDFNKRNEARMKNHVRLAIKPAHVLAIMLILVVCLSCSLTMLISQYATYSKVYAYNASEKSKNHSNKQVDFYNKSDAKDDGKNDSKDESNNKSKDGIKDESNNKSKVSANHKSELKKDEESVESVGKNQDLIEKNKSEYSQNRSKNIQNKSECININSAGSEELQAIKGIGPKMAQRILDMRKKVRVFNRVEDLMQVNGIGPKTFAKIKSMICVG</sequence>
<dbReference type="EMBL" id="LRTT01000001">
    <property type="protein sequence ID" value="RFD77493.1"/>
    <property type="molecule type" value="Genomic_DNA"/>
</dbReference>
<dbReference type="PANTHER" id="PTHR21180">
    <property type="entry name" value="ENDONUCLEASE/EXONUCLEASE/PHOSPHATASE FAMILY DOMAIN-CONTAINING PROTEIN 1"/>
    <property type="match status" value="1"/>
</dbReference>
<dbReference type="InterPro" id="IPR004509">
    <property type="entry name" value="Competence_ComEA_HhH"/>
</dbReference>
<feature type="compositionally biased region" description="Basic and acidic residues" evidence="1">
    <location>
        <begin position="154"/>
        <end position="184"/>
    </location>
</feature>
<dbReference type="SMART" id="SM00278">
    <property type="entry name" value="HhH1"/>
    <property type="match status" value="2"/>
</dbReference>
<dbReference type="GO" id="GO:0006281">
    <property type="term" value="P:DNA repair"/>
    <property type="evidence" value="ECO:0007669"/>
    <property type="project" value="InterPro"/>
</dbReference>
<name>A0A2I1QDM6_GARVA</name>
<dbReference type="NCBIfam" id="TIGR00426">
    <property type="entry name" value="competence protein ComEA helix-hairpin-helix repeat region"/>
    <property type="match status" value="1"/>
</dbReference>
<gene>
    <name evidence="3" type="ORF">AXE73_02545</name>
</gene>
<keyword evidence="2" id="KW-0472">Membrane</keyword>
<organism evidence="3 4">
    <name type="scientific">Gardnerella vaginalis</name>
    <dbReference type="NCBI Taxonomy" id="2702"/>
    <lineage>
        <taxon>Bacteria</taxon>
        <taxon>Bacillati</taxon>
        <taxon>Actinomycetota</taxon>
        <taxon>Actinomycetes</taxon>
        <taxon>Bifidobacteriales</taxon>
        <taxon>Bifidobacteriaceae</taxon>
        <taxon>Gardnerella</taxon>
    </lineage>
</organism>
<feature type="region of interest" description="Disordered" evidence="1">
    <location>
        <begin position="145"/>
        <end position="226"/>
    </location>
</feature>
<protein>
    <submittedName>
        <fullName evidence="3">Transporter</fullName>
    </submittedName>
</protein>
<proteinExistence type="predicted"/>
<dbReference type="InterPro" id="IPR051675">
    <property type="entry name" value="Endo/Exo/Phosphatase_dom_1"/>
</dbReference>
<dbReference type="Pfam" id="PF12836">
    <property type="entry name" value="HHH_3"/>
    <property type="match status" value="1"/>
</dbReference>
<keyword evidence="2" id="KW-0812">Transmembrane</keyword>
<evidence type="ECO:0000256" key="1">
    <source>
        <dbReference type="SAM" id="MobiDB-lite"/>
    </source>
</evidence>
<reference evidence="3 4" key="1">
    <citation type="submission" date="2016-02" db="EMBL/GenBank/DDBJ databases">
        <title>Gardnerella vaginalis Subgroups Defined by cpn60 Sequencing and Sialidase Activity in Isolates from Canada, Belgium and Kenya.</title>
        <authorList>
            <person name="Schellenberg J."/>
            <person name="Paramel Jayaprakash T."/>
            <person name="Withana Gamage N."/>
            <person name="Patterson M.H."/>
            <person name="Vaneechoutte M."/>
            <person name="Hill J.E."/>
        </authorList>
    </citation>
    <scope>NUCLEOTIDE SEQUENCE [LARGE SCALE GENOMIC DNA]</scope>
    <source>
        <strain evidence="3 4">N144</strain>
    </source>
</reference>
<dbReference type="Gene3D" id="1.10.150.320">
    <property type="entry name" value="Photosystem II 12 kDa extrinsic protein"/>
    <property type="match status" value="1"/>
</dbReference>